<keyword evidence="2" id="KW-0732">Signal</keyword>
<name>A0A239VI67_9MICO</name>
<dbReference type="GeneID" id="63459623"/>
<feature type="signal peptide" evidence="2">
    <location>
        <begin position="1"/>
        <end position="23"/>
    </location>
</feature>
<gene>
    <name evidence="3" type="ORF">SAMEA4475696_01405</name>
</gene>
<keyword evidence="4" id="KW-1185">Reference proteome</keyword>
<dbReference type="RefSeq" id="WP_154657708.1">
    <property type="nucleotide sequence ID" value="NZ_LT906453.1"/>
</dbReference>
<proteinExistence type="predicted"/>
<accession>A0A239VI67</accession>
<dbReference type="STRING" id="1121387.GCA_000429885_01904"/>
<evidence type="ECO:0000313" key="4">
    <source>
        <dbReference type="Proteomes" id="UP000242637"/>
    </source>
</evidence>
<dbReference type="Proteomes" id="UP000242637">
    <property type="component" value="Chromosome 1"/>
</dbReference>
<evidence type="ECO:0000256" key="2">
    <source>
        <dbReference type="SAM" id="SignalP"/>
    </source>
</evidence>
<evidence type="ECO:0000256" key="1">
    <source>
        <dbReference type="SAM" id="MobiDB-lite"/>
    </source>
</evidence>
<dbReference type="KEGG" id="dco:SAMEA4475696_1405"/>
<evidence type="ECO:0000313" key="3">
    <source>
        <dbReference type="EMBL" id="SNV21971.1"/>
    </source>
</evidence>
<feature type="region of interest" description="Disordered" evidence="1">
    <location>
        <begin position="156"/>
        <end position="185"/>
    </location>
</feature>
<feature type="chain" id="PRO_5011237793" evidence="2">
    <location>
        <begin position="24"/>
        <end position="185"/>
    </location>
</feature>
<dbReference type="AlphaFoldDB" id="A0A239VI67"/>
<protein>
    <submittedName>
        <fullName evidence="3">Uncharacterized protein</fullName>
    </submittedName>
</protein>
<sequence length="185" mass="19524">MKCAVIASASLLLASTAPQVAPAPTVPWDPGTATISITNLNEARAQAMVVTQSLPATPKNLSRPMENQATKEIASIRATAERDQDIDTFTAAKVAVKVTQVRTSNGKAEVKYRIDTVLNRSAAAVSEGAPATMETATDRTARFATENGRWVLTEEEVQGQEVKGTEEPAQAGMEDVIEAATSGPK</sequence>
<dbReference type="EMBL" id="LT906453">
    <property type="protein sequence ID" value="SNV21971.1"/>
    <property type="molecule type" value="Genomic_DNA"/>
</dbReference>
<reference evidence="3 4" key="1">
    <citation type="submission" date="2017-06" db="EMBL/GenBank/DDBJ databases">
        <authorList>
            <consortium name="Pathogen Informatics"/>
        </authorList>
    </citation>
    <scope>NUCLEOTIDE SEQUENCE [LARGE SCALE GENOMIC DNA]</scope>
    <source>
        <strain evidence="3 4">NCTC13039</strain>
    </source>
</reference>
<organism evidence="3 4">
    <name type="scientific">Dermatophilus congolensis</name>
    <dbReference type="NCBI Taxonomy" id="1863"/>
    <lineage>
        <taxon>Bacteria</taxon>
        <taxon>Bacillati</taxon>
        <taxon>Actinomycetota</taxon>
        <taxon>Actinomycetes</taxon>
        <taxon>Micrococcales</taxon>
        <taxon>Dermatophilaceae</taxon>
        <taxon>Dermatophilus</taxon>
    </lineage>
</organism>